<reference evidence="1 2" key="1">
    <citation type="submission" date="2023-10" db="EMBL/GenBank/DDBJ databases">
        <title>Genome-Wide Identification Analysis in wild type Solanum Pinnatisectum Reveals Some Genes Defensing Phytophthora Infestans.</title>
        <authorList>
            <person name="Sun C."/>
        </authorList>
    </citation>
    <scope>NUCLEOTIDE SEQUENCE [LARGE SCALE GENOMIC DNA]</scope>
    <source>
        <strain evidence="1">LQN</strain>
        <tissue evidence="1">Leaf</tissue>
    </source>
</reference>
<protein>
    <submittedName>
        <fullName evidence="1">Uncharacterized protein</fullName>
    </submittedName>
</protein>
<name>A0AAV9LF94_9SOLN</name>
<sequence>MDFLQEIFIYTHKSSEKIIFFYSFCKYRNLLDKEFRYLRTVIVMSTIHRGFGHRLPCHQVTNFLNLPALCRRQRPYMVLRLCEDLRFGKQSPEPCHCNPLCEEALLVPKLRSYFAEFLRENYFALLSILYLPTYVGLGYKYPLT</sequence>
<dbReference type="Proteomes" id="UP001311915">
    <property type="component" value="Unassembled WGS sequence"/>
</dbReference>
<comment type="caution">
    <text evidence="1">The sequence shown here is derived from an EMBL/GenBank/DDBJ whole genome shotgun (WGS) entry which is preliminary data.</text>
</comment>
<organism evidence="1 2">
    <name type="scientific">Solanum pinnatisectum</name>
    <name type="common">tansyleaf nightshade</name>
    <dbReference type="NCBI Taxonomy" id="50273"/>
    <lineage>
        <taxon>Eukaryota</taxon>
        <taxon>Viridiplantae</taxon>
        <taxon>Streptophyta</taxon>
        <taxon>Embryophyta</taxon>
        <taxon>Tracheophyta</taxon>
        <taxon>Spermatophyta</taxon>
        <taxon>Magnoliopsida</taxon>
        <taxon>eudicotyledons</taxon>
        <taxon>Gunneridae</taxon>
        <taxon>Pentapetalae</taxon>
        <taxon>asterids</taxon>
        <taxon>lamiids</taxon>
        <taxon>Solanales</taxon>
        <taxon>Solanaceae</taxon>
        <taxon>Solanoideae</taxon>
        <taxon>Solaneae</taxon>
        <taxon>Solanum</taxon>
    </lineage>
</organism>
<keyword evidence="2" id="KW-1185">Reference proteome</keyword>
<dbReference type="EMBL" id="JAWPEI010000006">
    <property type="protein sequence ID" value="KAK4724291.1"/>
    <property type="molecule type" value="Genomic_DNA"/>
</dbReference>
<evidence type="ECO:0000313" key="1">
    <source>
        <dbReference type="EMBL" id="KAK4724291.1"/>
    </source>
</evidence>
<dbReference type="AlphaFoldDB" id="A0AAV9LF94"/>
<dbReference type="AntiFam" id="ANF00025">
    <property type="entry name" value="Antisense to 23S rRNA"/>
</dbReference>
<gene>
    <name evidence="1" type="ORF">R3W88_027070</name>
</gene>
<accession>A0AAV9LF94</accession>
<evidence type="ECO:0000313" key="2">
    <source>
        <dbReference type="Proteomes" id="UP001311915"/>
    </source>
</evidence>
<proteinExistence type="predicted"/>